<dbReference type="OrthoDB" id="7617177at2759"/>
<proteinExistence type="predicted"/>
<gene>
    <name evidence="3" type="ORF">WH47_12106</name>
</gene>
<sequence length="284" mass="33708">MKENVNVEGTSDEDKIRTVLDMLKKQINLYTVTNENLQSKAELTRSQRIQKLMMEERRLSAQFQQIRKEIKRYEKKYEKALKKKVKLMEVQIKEGQSKLTVMRQKYHELDTQVNMVSPEKITDANKEERKKKIKPIKRKTLNTKFKQKNMTISKKIRIRIKGNANLDKRKMLSVNDDKRQCTLTNLVNIVKPVTENTRECKVMLQRLSREQMNRYVIQKRLQQQQVRAKRKSRSSLKIQKKMTSIRKPSWHIKIPKSVFEESQEGNQSPELNVAPSLKDVARLN</sequence>
<dbReference type="AlphaFoldDB" id="A0A0L7R1C5"/>
<feature type="coiled-coil region" evidence="1">
    <location>
        <begin position="20"/>
        <end position="90"/>
    </location>
</feature>
<organism evidence="3 4">
    <name type="scientific">Habropoda laboriosa</name>
    <dbReference type="NCBI Taxonomy" id="597456"/>
    <lineage>
        <taxon>Eukaryota</taxon>
        <taxon>Metazoa</taxon>
        <taxon>Ecdysozoa</taxon>
        <taxon>Arthropoda</taxon>
        <taxon>Hexapoda</taxon>
        <taxon>Insecta</taxon>
        <taxon>Pterygota</taxon>
        <taxon>Neoptera</taxon>
        <taxon>Endopterygota</taxon>
        <taxon>Hymenoptera</taxon>
        <taxon>Apocrita</taxon>
        <taxon>Aculeata</taxon>
        <taxon>Apoidea</taxon>
        <taxon>Anthophila</taxon>
        <taxon>Apidae</taxon>
        <taxon>Habropoda</taxon>
    </lineage>
</organism>
<keyword evidence="1" id="KW-0175">Coiled coil</keyword>
<keyword evidence="4" id="KW-1185">Reference proteome</keyword>
<reference evidence="3 4" key="1">
    <citation type="submission" date="2015-07" db="EMBL/GenBank/DDBJ databases">
        <title>The genome of Habropoda laboriosa.</title>
        <authorList>
            <person name="Pan H."/>
            <person name="Kapheim K."/>
        </authorList>
    </citation>
    <scope>NUCLEOTIDE SEQUENCE [LARGE SCALE GENOMIC DNA]</scope>
    <source>
        <strain evidence="3">0110345459</strain>
    </source>
</reference>
<dbReference type="EMBL" id="KQ414668">
    <property type="protein sequence ID" value="KOC64642.1"/>
    <property type="molecule type" value="Genomic_DNA"/>
</dbReference>
<evidence type="ECO:0000313" key="3">
    <source>
        <dbReference type="EMBL" id="KOC64642.1"/>
    </source>
</evidence>
<name>A0A0L7R1C5_9HYME</name>
<evidence type="ECO:0000256" key="1">
    <source>
        <dbReference type="SAM" id="Coils"/>
    </source>
</evidence>
<evidence type="ECO:0000313" key="4">
    <source>
        <dbReference type="Proteomes" id="UP000053825"/>
    </source>
</evidence>
<evidence type="ECO:0000256" key="2">
    <source>
        <dbReference type="SAM" id="MobiDB-lite"/>
    </source>
</evidence>
<accession>A0A0L7R1C5</accession>
<feature type="region of interest" description="Disordered" evidence="2">
    <location>
        <begin position="259"/>
        <end position="284"/>
    </location>
</feature>
<dbReference type="Proteomes" id="UP000053825">
    <property type="component" value="Unassembled WGS sequence"/>
</dbReference>
<protein>
    <submittedName>
        <fullName evidence="3">Uncharacterized protein</fullName>
    </submittedName>
</protein>